<dbReference type="GO" id="GO:0003993">
    <property type="term" value="F:acid phosphatase activity"/>
    <property type="evidence" value="ECO:0007669"/>
    <property type="project" value="InterPro"/>
</dbReference>
<feature type="domain" description="Purple acid phosphatase N-terminal" evidence="6">
    <location>
        <begin position="1009"/>
        <end position="1102"/>
    </location>
</feature>
<dbReference type="InterPro" id="IPR029052">
    <property type="entry name" value="Metallo-depent_PP-like"/>
</dbReference>
<dbReference type="Proteomes" id="UP000051955">
    <property type="component" value="Unassembled WGS sequence"/>
</dbReference>
<dbReference type="PATRIC" id="fig|1423715.3.peg.1851"/>
<dbReference type="Gene3D" id="3.60.21.10">
    <property type="match status" value="1"/>
</dbReference>
<keyword evidence="1 3" id="KW-0732">Signal</keyword>
<evidence type="ECO:0000256" key="3">
    <source>
        <dbReference type="SAM" id="SignalP"/>
    </source>
</evidence>
<proteinExistence type="predicted"/>
<feature type="chain" id="PRO_5006407380" evidence="3">
    <location>
        <begin position="18"/>
        <end position="1666"/>
    </location>
</feature>
<feature type="domain" description="Calcineurin-like phosphoesterase" evidence="4">
    <location>
        <begin position="1111"/>
        <end position="1301"/>
    </location>
</feature>
<name>A0A0R1LK32_9LACO</name>
<protein>
    <submittedName>
        <fullName evidence="8">N-acetylmuramoyl-L-alanine amidase</fullName>
    </submittedName>
</protein>
<dbReference type="EMBL" id="AZDV01000003">
    <property type="protein sequence ID" value="KRK96316.1"/>
    <property type="molecule type" value="Genomic_DNA"/>
</dbReference>
<dbReference type="InterPro" id="IPR018711">
    <property type="entry name" value="NAGPA"/>
</dbReference>
<feature type="compositionally biased region" description="Low complexity" evidence="2">
    <location>
        <begin position="1389"/>
        <end position="1419"/>
    </location>
</feature>
<dbReference type="SUPFAM" id="SSF49363">
    <property type="entry name" value="Purple acid phosphatase, N-terminal domain"/>
    <property type="match status" value="1"/>
</dbReference>
<dbReference type="InterPro" id="IPR008963">
    <property type="entry name" value="Purple_acid_Pase-like_N"/>
</dbReference>
<evidence type="ECO:0000259" key="5">
    <source>
        <dbReference type="Pfam" id="PF09992"/>
    </source>
</evidence>
<organism evidence="8 9">
    <name type="scientific">Levilactobacillus acidifarinae DSM 19394 = JCM 15949</name>
    <dbReference type="NCBI Taxonomy" id="1423715"/>
    <lineage>
        <taxon>Bacteria</taxon>
        <taxon>Bacillati</taxon>
        <taxon>Bacillota</taxon>
        <taxon>Bacilli</taxon>
        <taxon>Lactobacillales</taxon>
        <taxon>Lactobacillaceae</taxon>
        <taxon>Levilactobacillus</taxon>
    </lineage>
</organism>
<feature type="domain" description="DUF5776" evidence="7">
    <location>
        <begin position="1532"/>
        <end position="1598"/>
    </location>
</feature>
<dbReference type="Pfam" id="PF19087">
    <property type="entry name" value="DUF5776"/>
    <property type="match status" value="2"/>
</dbReference>
<evidence type="ECO:0000259" key="4">
    <source>
        <dbReference type="Pfam" id="PF00149"/>
    </source>
</evidence>
<dbReference type="PANTHER" id="PTHR45867:SF3">
    <property type="entry name" value="ACID PHOSPHATASE TYPE 7"/>
    <property type="match status" value="1"/>
</dbReference>
<dbReference type="Gene3D" id="2.60.120.430">
    <property type="entry name" value="Galactose-binding lectin"/>
    <property type="match status" value="1"/>
</dbReference>
<dbReference type="Gene3D" id="2.60.40.380">
    <property type="entry name" value="Purple acid phosphatase-like, N-terminal"/>
    <property type="match status" value="1"/>
</dbReference>
<evidence type="ECO:0000259" key="7">
    <source>
        <dbReference type="Pfam" id="PF19087"/>
    </source>
</evidence>
<feature type="signal peptide" evidence="3">
    <location>
        <begin position="1"/>
        <end position="17"/>
    </location>
</feature>
<evidence type="ECO:0000256" key="1">
    <source>
        <dbReference type="ARBA" id="ARBA00022729"/>
    </source>
</evidence>
<dbReference type="PANTHER" id="PTHR45867">
    <property type="entry name" value="PURPLE ACID PHOSPHATASE"/>
    <property type="match status" value="1"/>
</dbReference>
<dbReference type="GO" id="GO:0046872">
    <property type="term" value="F:metal ion binding"/>
    <property type="evidence" value="ECO:0007669"/>
    <property type="project" value="InterPro"/>
</dbReference>
<accession>A0A0R1LK32</accession>
<dbReference type="STRING" id="1423715.FD25_GL001804"/>
<evidence type="ECO:0000256" key="2">
    <source>
        <dbReference type="SAM" id="MobiDB-lite"/>
    </source>
</evidence>
<dbReference type="SUPFAM" id="SSF56300">
    <property type="entry name" value="Metallo-dependent phosphatases"/>
    <property type="match status" value="1"/>
</dbReference>
<dbReference type="InterPro" id="IPR015914">
    <property type="entry name" value="PAPs_N"/>
</dbReference>
<dbReference type="Pfam" id="PF00149">
    <property type="entry name" value="Metallophos"/>
    <property type="match status" value="1"/>
</dbReference>
<evidence type="ECO:0000313" key="8">
    <source>
        <dbReference type="EMBL" id="KRK96316.1"/>
    </source>
</evidence>
<reference evidence="8 9" key="1">
    <citation type="journal article" date="2015" name="Genome Announc.">
        <title>Expanding the biotechnology potential of lactobacilli through comparative genomics of 213 strains and associated genera.</title>
        <authorList>
            <person name="Sun Z."/>
            <person name="Harris H.M."/>
            <person name="McCann A."/>
            <person name="Guo C."/>
            <person name="Argimon S."/>
            <person name="Zhang W."/>
            <person name="Yang X."/>
            <person name="Jeffery I.B."/>
            <person name="Cooney J.C."/>
            <person name="Kagawa T.F."/>
            <person name="Liu W."/>
            <person name="Song Y."/>
            <person name="Salvetti E."/>
            <person name="Wrobel A."/>
            <person name="Rasinkangas P."/>
            <person name="Parkhill J."/>
            <person name="Rea M.C."/>
            <person name="O'Sullivan O."/>
            <person name="Ritari J."/>
            <person name="Douillard F.P."/>
            <person name="Paul Ross R."/>
            <person name="Yang R."/>
            <person name="Briner A.E."/>
            <person name="Felis G.E."/>
            <person name="de Vos W.M."/>
            <person name="Barrangou R."/>
            <person name="Klaenhammer T.R."/>
            <person name="Caufield P.W."/>
            <person name="Cui Y."/>
            <person name="Zhang H."/>
            <person name="O'Toole P.W."/>
        </authorList>
    </citation>
    <scope>NUCLEOTIDE SEQUENCE [LARGE SCALE GENOMIC DNA]</scope>
    <source>
        <strain evidence="8 9">DSM 19394</strain>
    </source>
</reference>
<comment type="caution">
    <text evidence="8">The sequence shown here is derived from an EMBL/GenBank/DDBJ whole genome shotgun (WGS) entry which is preliminary data.</text>
</comment>
<keyword evidence="9" id="KW-1185">Reference proteome</keyword>
<feature type="region of interest" description="Disordered" evidence="2">
    <location>
        <begin position="1389"/>
        <end position="1452"/>
    </location>
</feature>
<dbReference type="Pfam" id="PF16656">
    <property type="entry name" value="Pur_ac_phosph_N"/>
    <property type="match status" value="1"/>
</dbReference>
<dbReference type="InterPro" id="IPR044081">
    <property type="entry name" value="DUF5776"/>
</dbReference>
<dbReference type="InterPro" id="IPR004843">
    <property type="entry name" value="Calcineurin-like_PHP"/>
</dbReference>
<evidence type="ECO:0000313" key="9">
    <source>
        <dbReference type="Proteomes" id="UP000051955"/>
    </source>
</evidence>
<evidence type="ECO:0000259" key="6">
    <source>
        <dbReference type="Pfam" id="PF16656"/>
    </source>
</evidence>
<gene>
    <name evidence="8" type="ORF">FD25_GL001804</name>
</gene>
<feature type="region of interest" description="Disordered" evidence="2">
    <location>
        <begin position="27"/>
        <end position="69"/>
    </location>
</feature>
<dbReference type="Pfam" id="PF09992">
    <property type="entry name" value="NAGPA"/>
    <property type="match status" value="1"/>
</dbReference>
<feature type="domain" description="Phosphodiester glycosidase" evidence="5">
    <location>
        <begin position="118"/>
        <end position="299"/>
    </location>
</feature>
<feature type="domain" description="DUF5776" evidence="7">
    <location>
        <begin position="1605"/>
        <end position="1665"/>
    </location>
</feature>
<sequence>MAIALVLTPLMTPVAQAQTTQRQVVTAERTMSTKTAAKATEQGADHPIESSSNELAPGITDNRSTFIGDKNNQDVVHTVSVDFSKEATLRPGLPDDGDKYGLQTVRDEANAAIGHGQQVVAAVNADFFNMSSGETSGAIIKDGKEIHAPKANSGESFFGLTKAGKPMIGNQTDYDQHKGDLEQALGGLGRLVKNGQVQDDKSFTGIPGTPHSARTAVGIKADGTVFFVSVDGQQPPYSDGMSLPELAKLMKAKGAVEAINFDGGGSTTYLSRTPGEKDLSLKNRPSDRSERKISTSWLIVTKAKSDHQLSRAEVSPKNQAYLAGTKVDFKANGVDAAGYDAKLPTSGLTWAVDDDSLGSIDQSGRFTSNGKTGDVTVTLKQGTKVLGKSTITLAQPDRLSFANKELSLAPGEKKSLNLAAYVGQREVHLKADDVKWDCPANLGVMSGYDDFQGVKGSAGGTIKATLPSVSGLEAQVNVQVGQLPKTIIDFENGADDWVSTTSLPAVGGSMSTVTQDDGEVRFGKKALRVDFDFTDSSLHNKTAGSYAGPKEQAINVPSAPKSIGMWVYATPESQGDWIRMAIHDGANAAMPLDFVDTSTGIDWTGWKYVEAPLPDGVAYPIRIDPKLAIRVMSVKTGMPGGGTAAKGHIFVDNIRAVYGVNKDDLKNPIVDSIDVAGKTFTDNNVTITTKLHDDSNDPNMSGIDWDNSKVYVDDHDYSADKDHFIPDKDGLITLKGLKFMNGTHHVKVVAVDKFGNKTEKEAYFTVKANQATGIHLNQLDKTVKLGDTAKFSITADDLTKLKSAVFKMKLAPGFAIKSVDYAVADSKQNEYATESKDGTTTFTLKDLGTDKSKPLMTVTLSVPRDTPADAPLTYQLLSGAVELKDAAPTDMALTTASEEYTVKAQADYQVKHTPFVAGLKNTVTILDAAGKPANGVAVSAVTANGQSIALGKTNAQGEVPTDKLPTQAGKIKIGADNGAAHSFLTPTIIYAPGDKTSAVPSHLLTGASQDPTTRKTITWMTKPVDHPIQSLMQIATDKDYAVNKDKAFKTDQSGRNSLFTYDSDTSAVTVNRVDAIGLKPGTSYAYRVGDGTNWSNVRHFTTLTDSNKFSFNVFGDTQVGNYDQLSDFDNFLNGVEKSQDKPAFGIHVGDFNDDQTLYTEAEATARIFDEHPYYDSMDMLHVMGNHEYMGDDGSKSIEMLGVPNGNGPKTVRKGTYSVDYGNMHIASIGWTDDPKEMQREMDWLKQDMQASNKTWRVVTTHQPAYNKNPADSRSTMFNKMLPPVCDELGIDVVFSGHDHSYGRTFPLVGGKKAAHGTTYIAAGHTGAKTYDIRPNQPEVWDMIQTEANKAQKTFLTVKVDGNQLSLLTVDAKGDQVDAAQLTAMKHAVTVPGTTHPGSTTPGTSTPGGSTSGSTAPGVSKPETSKPNVTKPEPSQPTTPSATKPTAKKTPAKVIGVRGLALYRKPNFSKGSRMNSFSKQPQMHQPEFAVLGTVKAKNGRLRFHVRDVNRKSKTYKQTGYITASSSYVQNADYTKLVKRVTVINVKGLSGYKSAKLTGKVKHHYRQGQVLRVKRLIHRGQSLVFQLTNGAYITANKQQVQAGKLKMPRTIKTKHRVTLYKEAELKHRLHDIAANKQLKVQGWDYSAHGTLRYRVAGGYVTANHNLVK</sequence>